<protein>
    <submittedName>
        <fullName evidence="1">Uncharacterized protein</fullName>
    </submittedName>
</protein>
<accession>A0A6C0IZK5</accession>
<evidence type="ECO:0000313" key="1">
    <source>
        <dbReference type="EMBL" id="QHT97876.1"/>
    </source>
</evidence>
<sequence>MILDYLTDTTRIARAIANKKNFASIMRVRCCPCLTPKEAKIYAGALLPDLGPEFKLRIQEGA</sequence>
<dbReference type="EMBL" id="MN740283">
    <property type="protein sequence ID" value="QHT97876.1"/>
    <property type="molecule type" value="Genomic_DNA"/>
</dbReference>
<name>A0A6C0IZK5_9ZZZZ</name>
<dbReference type="AlphaFoldDB" id="A0A6C0IZK5"/>
<proteinExistence type="predicted"/>
<organism evidence="1">
    <name type="scientific">viral metagenome</name>
    <dbReference type="NCBI Taxonomy" id="1070528"/>
    <lineage>
        <taxon>unclassified sequences</taxon>
        <taxon>metagenomes</taxon>
        <taxon>organismal metagenomes</taxon>
    </lineage>
</organism>
<reference evidence="1" key="1">
    <citation type="journal article" date="2020" name="Nature">
        <title>Giant virus diversity and host interactions through global metagenomics.</title>
        <authorList>
            <person name="Schulz F."/>
            <person name="Roux S."/>
            <person name="Paez-Espino D."/>
            <person name="Jungbluth S."/>
            <person name="Walsh D.A."/>
            <person name="Denef V.J."/>
            <person name="McMahon K.D."/>
            <person name="Konstantinidis K.T."/>
            <person name="Eloe-Fadrosh E.A."/>
            <person name="Kyrpides N.C."/>
            <person name="Woyke T."/>
        </authorList>
    </citation>
    <scope>NUCLEOTIDE SEQUENCE</scope>
    <source>
        <strain evidence="1">GVMAG-M-3300025572-1</strain>
    </source>
</reference>